<gene>
    <name evidence="1" type="primary">tfmS</name>
    <name evidence="1" type="ORF">GJGTLS_43</name>
</gene>
<organism evidence="1 2">
    <name type="scientific">Escherichia phage Tls</name>
    <dbReference type="NCBI Taxonomy" id="2892339"/>
    <lineage>
        <taxon>Viruses</taxon>
        <taxon>Duplodnaviria</taxon>
        <taxon>Heunggongvirae</taxon>
        <taxon>Uroviricota</taxon>
        <taxon>Caudoviricetes</taxon>
        <taxon>Drexlerviridae</taxon>
        <taxon>Tempevirinae</taxon>
        <taxon>Tlsvirus</taxon>
        <taxon>Tlsvirus TLS</taxon>
    </lineage>
</organism>
<sequence length="212" mass="24227">MTMAKMKLTLAPLPDFKLPVKFVLPDGNEQKIVLPFKHKKASEIQELYQKEGIKDPEFIMNVAVGWDLEEEFNEENAQLLVDYYPGAALALMGSYLSALAGQRVKKLKRAVYLYYQKPPTDAELQAVGLTRADYEGEDPPEVIFDESMMQSWDIFCAMGTQWRSAGAGAYGFDYNVLPMLFRIYKIDDEEMALNDLRIMEQKALEMMQANNK</sequence>
<dbReference type="GeneID" id="5219993"/>
<proteinExistence type="predicted"/>
<dbReference type="InterPro" id="IPR014915">
    <property type="entry name" value="Phage_TLS_TfmB"/>
</dbReference>
<dbReference type="InterPro" id="IPR014859">
    <property type="entry name" value="Phage_TAC_4"/>
</dbReference>
<name>A5PJ00_9CAUD</name>
<protein>
    <submittedName>
        <fullName evidence="1">Tape measure chaperone</fullName>
    </submittedName>
</protein>
<keyword evidence="2" id="KW-1185">Reference proteome</keyword>
<dbReference type="KEGG" id="vg:5219993"/>
<dbReference type="EMBL" id="AY308796">
    <property type="protein sequence ID" value="AAR09274.1"/>
    <property type="molecule type" value="Genomic_DNA"/>
</dbReference>
<accession>A5PJ00</accession>
<dbReference type="Proteomes" id="UP000006550">
    <property type="component" value="Segment"/>
</dbReference>
<reference evidence="1 2" key="1">
    <citation type="submission" date="2003-10" db="EMBL/GenBank/DDBJ databases">
        <title>The TolC and LPS Specific (TLS) Bacteriophage Genome.</title>
        <authorList>
            <person name="German G.J."/>
            <person name="DeGiulio J.V."/>
            <person name="Misra R."/>
        </authorList>
    </citation>
    <scope>NUCLEOTIDE SEQUENCE [LARGE SCALE GENOMIC DNA]</scope>
</reference>
<dbReference type="OrthoDB" id="13726at10239"/>
<dbReference type="Pfam" id="PF08809">
    <property type="entry name" value="DUF1799"/>
    <property type="match status" value="1"/>
</dbReference>
<dbReference type="Pfam" id="PF08748">
    <property type="entry name" value="Phage_TAC_4"/>
    <property type="match status" value="1"/>
</dbReference>
<dbReference type="RefSeq" id="YP_001285532.1">
    <property type="nucleotide sequence ID" value="NC_009540.1"/>
</dbReference>
<evidence type="ECO:0000313" key="2">
    <source>
        <dbReference type="Proteomes" id="UP000006550"/>
    </source>
</evidence>
<evidence type="ECO:0000313" key="1">
    <source>
        <dbReference type="EMBL" id="AAR09274.1"/>
    </source>
</evidence>